<protein>
    <submittedName>
        <fullName evidence="2">MBL fold metallo-hydrolase</fullName>
    </submittedName>
</protein>
<proteinExistence type="predicted"/>
<dbReference type="AlphaFoldDB" id="A0A3N9TJV8"/>
<dbReference type="InterPro" id="IPR036866">
    <property type="entry name" value="RibonucZ/Hydroxyglut_hydro"/>
</dbReference>
<dbReference type="Pfam" id="PF00753">
    <property type="entry name" value="Lactamase_B"/>
    <property type="match status" value="1"/>
</dbReference>
<dbReference type="OrthoDB" id="9815874at2"/>
<organism evidence="2 3">
    <name type="scientific">Vibrio viridaestus</name>
    <dbReference type="NCBI Taxonomy" id="2487322"/>
    <lineage>
        <taxon>Bacteria</taxon>
        <taxon>Pseudomonadati</taxon>
        <taxon>Pseudomonadota</taxon>
        <taxon>Gammaproteobacteria</taxon>
        <taxon>Vibrionales</taxon>
        <taxon>Vibrionaceae</taxon>
        <taxon>Vibrio</taxon>
    </lineage>
</organism>
<dbReference type="GO" id="GO:0016787">
    <property type="term" value="F:hydrolase activity"/>
    <property type="evidence" value="ECO:0007669"/>
    <property type="project" value="UniProtKB-KW"/>
</dbReference>
<reference evidence="2 3" key="1">
    <citation type="submission" date="2018-11" db="EMBL/GenBank/DDBJ databases">
        <title>Vibrio LJC006 sp. nov., isolated from seawater during the bloom of the enteromorpha.</title>
        <authorList>
            <person name="Liang J."/>
        </authorList>
    </citation>
    <scope>NUCLEOTIDE SEQUENCE [LARGE SCALE GENOMIC DNA]</scope>
    <source>
        <strain evidence="2 3">LJC006</strain>
    </source>
</reference>
<gene>
    <name evidence="2" type="ORF">EES38_07165</name>
</gene>
<keyword evidence="3" id="KW-1185">Reference proteome</keyword>
<keyword evidence="2" id="KW-0378">Hydrolase</keyword>
<dbReference type="EMBL" id="RJVQ01000002">
    <property type="protein sequence ID" value="RQW64461.1"/>
    <property type="molecule type" value="Genomic_DNA"/>
</dbReference>
<evidence type="ECO:0000259" key="1">
    <source>
        <dbReference type="SMART" id="SM00849"/>
    </source>
</evidence>
<dbReference type="Proteomes" id="UP000281112">
    <property type="component" value="Unassembled WGS sequence"/>
</dbReference>
<feature type="domain" description="Metallo-beta-lactamase" evidence="1">
    <location>
        <begin position="35"/>
        <end position="203"/>
    </location>
</feature>
<evidence type="ECO:0000313" key="2">
    <source>
        <dbReference type="EMBL" id="RQW64461.1"/>
    </source>
</evidence>
<dbReference type="Gene3D" id="3.60.15.10">
    <property type="entry name" value="Ribonuclease Z/Hydroxyacylglutathione hydrolase-like"/>
    <property type="match status" value="1"/>
</dbReference>
<dbReference type="InterPro" id="IPR001279">
    <property type="entry name" value="Metallo-B-lactamas"/>
</dbReference>
<sequence length="289" mass="32786">MLLSFATLPTQAAEQHSYVIEKMKDNVYRFTAGHYRSVFMVTDKGILVTDPINPDAAAWLKAELKKRFKQPIRYLVYSHNHVDHSLGGEKLVEPNTTVVAQELAAEDMVNTRLPTAYPNVTFGDHLTINLGKSQVHLQYYGVNNGRGNVSMRFMPANVLFVVDWIVLGRMPYKDLAGYDIQGMIHSTEAVLNEPPFDLFIGGHADAGSREDVKHYLGYIKSLYAKVRDGILAGDDLPTLQKEITLPEYSNLKMYDEWLKENIAGVHRMLLDQSYFNFRPDVKEAQQDSM</sequence>
<evidence type="ECO:0000313" key="3">
    <source>
        <dbReference type="Proteomes" id="UP000281112"/>
    </source>
</evidence>
<dbReference type="SUPFAM" id="SSF56281">
    <property type="entry name" value="Metallo-hydrolase/oxidoreductase"/>
    <property type="match status" value="1"/>
</dbReference>
<accession>A0A3N9TJV8</accession>
<name>A0A3N9TJV8_9VIBR</name>
<comment type="caution">
    <text evidence="2">The sequence shown here is derived from an EMBL/GenBank/DDBJ whole genome shotgun (WGS) entry which is preliminary data.</text>
</comment>
<dbReference type="SMART" id="SM00849">
    <property type="entry name" value="Lactamase_B"/>
    <property type="match status" value="1"/>
</dbReference>